<dbReference type="AlphaFoldDB" id="A0A438C950"/>
<protein>
    <recommendedName>
        <fullName evidence="1">Integrase zinc-binding domain-containing protein</fullName>
    </recommendedName>
</protein>
<evidence type="ECO:0000313" key="3">
    <source>
        <dbReference type="Proteomes" id="UP000288805"/>
    </source>
</evidence>
<comment type="caution">
    <text evidence="2">The sequence shown here is derived from an EMBL/GenBank/DDBJ whole genome shotgun (WGS) entry which is preliminary data.</text>
</comment>
<dbReference type="Pfam" id="PF17921">
    <property type="entry name" value="Integrase_H2C2"/>
    <property type="match status" value="1"/>
</dbReference>
<dbReference type="InterPro" id="IPR041588">
    <property type="entry name" value="Integrase_H2C2"/>
</dbReference>
<organism evidence="2 3">
    <name type="scientific">Vitis vinifera</name>
    <name type="common">Grape</name>
    <dbReference type="NCBI Taxonomy" id="29760"/>
    <lineage>
        <taxon>Eukaryota</taxon>
        <taxon>Viridiplantae</taxon>
        <taxon>Streptophyta</taxon>
        <taxon>Embryophyta</taxon>
        <taxon>Tracheophyta</taxon>
        <taxon>Spermatophyta</taxon>
        <taxon>Magnoliopsida</taxon>
        <taxon>eudicotyledons</taxon>
        <taxon>Gunneridae</taxon>
        <taxon>Pentapetalae</taxon>
        <taxon>rosids</taxon>
        <taxon>Vitales</taxon>
        <taxon>Vitaceae</taxon>
        <taxon>Viteae</taxon>
        <taxon>Vitis</taxon>
    </lineage>
</organism>
<dbReference type="Gene3D" id="1.10.340.70">
    <property type="match status" value="1"/>
</dbReference>
<name>A0A438C950_VITVI</name>
<sequence length="106" mass="11931">MVADHLSRLAITHNSHSLPINDDFPEESLMLIEAAPWYAHIANYIVTKEVQNQIIRKCVPEQEQQGILSHCHKSACGGHFASQKTAMKVLQLGFCWPSLFKDALTM</sequence>
<feature type="domain" description="Integrase zinc-binding" evidence="1">
    <location>
        <begin position="59"/>
        <end position="102"/>
    </location>
</feature>
<accession>A0A438C950</accession>
<dbReference type="EMBL" id="QGNW01002437">
    <property type="protein sequence ID" value="RVW19771.1"/>
    <property type="molecule type" value="Genomic_DNA"/>
</dbReference>
<gene>
    <name evidence="2" type="ORF">CK203_111509</name>
</gene>
<proteinExistence type="predicted"/>
<evidence type="ECO:0000313" key="2">
    <source>
        <dbReference type="EMBL" id="RVW19771.1"/>
    </source>
</evidence>
<evidence type="ECO:0000259" key="1">
    <source>
        <dbReference type="Pfam" id="PF17921"/>
    </source>
</evidence>
<dbReference type="Proteomes" id="UP000288805">
    <property type="component" value="Unassembled WGS sequence"/>
</dbReference>
<reference evidence="2 3" key="1">
    <citation type="journal article" date="2018" name="PLoS Genet.">
        <title>Population sequencing reveals clonal diversity and ancestral inbreeding in the grapevine cultivar Chardonnay.</title>
        <authorList>
            <person name="Roach M.J."/>
            <person name="Johnson D.L."/>
            <person name="Bohlmann J."/>
            <person name="van Vuuren H.J."/>
            <person name="Jones S.J."/>
            <person name="Pretorius I.S."/>
            <person name="Schmidt S.A."/>
            <person name="Borneman A.R."/>
        </authorList>
    </citation>
    <scope>NUCLEOTIDE SEQUENCE [LARGE SCALE GENOMIC DNA]</scope>
    <source>
        <strain evidence="3">cv. Chardonnay</strain>
        <tissue evidence="2">Leaf</tissue>
    </source>
</reference>